<keyword evidence="2 8" id="KW-1277">Toxin-antitoxin system</keyword>
<reference evidence="9 10" key="1">
    <citation type="submission" date="2015-11" db="EMBL/GenBank/DDBJ databases">
        <title>Expanding the genomic diversity of Burkholderia species for the development of highly accurate diagnostics.</title>
        <authorList>
            <person name="Sahl J."/>
            <person name="Keim P."/>
            <person name="Wagner D."/>
        </authorList>
    </citation>
    <scope>NUCLEOTIDE SEQUENCE [LARGE SCALE GENOMIC DNA]</scope>
    <source>
        <strain evidence="9 10">RF32-BP4</strain>
    </source>
</reference>
<dbReference type="PANTHER" id="PTHR33653:SF1">
    <property type="entry name" value="RIBONUCLEASE VAPC2"/>
    <property type="match status" value="1"/>
</dbReference>
<dbReference type="RefSeq" id="WP_059632130.1">
    <property type="nucleotide sequence ID" value="NZ_CP013368.1"/>
</dbReference>
<dbReference type="Pfam" id="PF01850">
    <property type="entry name" value="PIN"/>
    <property type="match status" value="1"/>
</dbReference>
<comment type="function">
    <text evidence="8">Toxic component of a toxin-antitoxin (TA) system. An RNase.</text>
</comment>
<dbReference type="GO" id="GO:0000287">
    <property type="term" value="F:magnesium ion binding"/>
    <property type="evidence" value="ECO:0007669"/>
    <property type="project" value="UniProtKB-UniRule"/>
</dbReference>
<keyword evidence="5 8" id="KW-0378">Hydrolase</keyword>
<keyword evidence="8" id="KW-0800">Toxin</keyword>
<evidence type="ECO:0000256" key="1">
    <source>
        <dbReference type="ARBA" id="ARBA00001946"/>
    </source>
</evidence>
<evidence type="ECO:0000313" key="10">
    <source>
        <dbReference type="Proteomes" id="UP000065521"/>
    </source>
</evidence>
<dbReference type="AlphaFoldDB" id="A0A117XCH8"/>
<sequence length="121" mass="13305">MVNALFDTNILIDYLNGVDAAKTELARYPAPAISTITWMEVLVGTTPADDAPIRAWLATFEVVDLDSTIADRAVAIRKARRIRLPDAIVWASAQVRGLLLVSRNTKDFPAEEPGVRVPYVI</sequence>
<keyword evidence="4 8" id="KW-0479">Metal-binding</keyword>
<evidence type="ECO:0000256" key="8">
    <source>
        <dbReference type="HAMAP-Rule" id="MF_00265"/>
    </source>
</evidence>
<comment type="cofactor">
    <cofactor evidence="1 8">
        <name>Mg(2+)</name>
        <dbReference type="ChEBI" id="CHEBI:18420"/>
    </cofactor>
</comment>
<dbReference type="HAMAP" id="MF_00265">
    <property type="entry name" value="VapC_Nob1"/>
    <property type="match status" value="1"/>
</dbReference>
<name>A0A117XCH8_9BURK</name>
<accession>A0A117XCH8</accession>
<dbReference type="Gene3D" id="3.40.50.1010">
    <property type="entry name" value="5'-nuclease"/>
    <property type="match status" value="1"/>
</dbReference>
<evidence type="ECO:0000256" key="3">
    <source>
        <dbReference type="ARBA" id="ARBA00022722"/>
    </source>
</evidence>
<dbReference type="EMBL" id="LOTN01000016">
    <property type="protein sequence ID" value="KUZ93713.1"/>
    <property type="molecule type" value="Genomic_DNA"/>
</dbReference>
<dbReference type="InterPro" id="IPR050556">
    <property type="entry name" value="Type_II_TA_system_RNase"/>
</dbReference>
<dbReference type="InterPro" id="IPR022907">
    <property type="entry name" value="VapC_family"/>
</dbReference>
<proteinExistence type="inferred from homology"/>
<gene>
    <name evidence="8" type="primary">vapC</name>
    <name evidence="9" type="ORF">WI38_09005</name>
</gene>
<feature type="binding site" evidence="8">
    <location>
        <position position="86"/>
    </location>
    <ligand>
        <name>Mg(2+)</name>
        <dbReference type="ChEBI" id="CHEBI:18420"/>
    </ligand>
</feature>
<dbReference type="SUPFAM" id="SSF88723">
    <property type="entry name" value="PIN domain-like"/>
    <property type="match status" value="1"/>
</dbReference>
<comment type="caution">
    <text evidence="9">The sequence shown here is derived from an EMBL/GenBank/DDBJ whole genome shotgun (WGS) entry which is preliminary data.</text>
</comment>
<dbReference type="InterPro" id="IPR029060">
    <property type="entry name" value="PIN-like_dom_sf"/>
</dbReference>
<dbReference type="CDD" id="cd18737">
    <property type="entry name" value="PIN_VapC4-5_FitB-like"/>
    <property type="match status" value="1"/>
</dbReference>
<feature type="binding site" evidence="8">
    <location>
        <position position="7"/>
    </location>
    <ligand>
        <name>Mg(2+)</name>
        <dbReference type="ChEBI" id="CHEBI:18420"/>
    </ligand>
</feature>
<evidence type="ECO:0000256" key="4">
    <source>
        <dbReference type="ARBA" id="ARBA00022723"/>
    </source>
</evidence>
<evidence type="ECO:0000313" key="9">
    <source>
        <dbReference type="EMBL" id="KUZ93713.1"/>
    </source>
</evidence>
<evidence type="ECO:0000256" key="7">
    <source>
        <dbReference type="ARBA" id="ARBA00038093"/>
    </source>
</evidence>
<protein>
    <recommendedName>
        <fullName evidence="8">Ribonuclease VapC</fullName>
        <shortName evidence="8">RNase VapC</shortName>
        <ecNumber evidence="8">3.1.-.-</ecNumber>
    </recommendedName>
    <alternativeName>
        <fullName evidence="8">Toxin VapC</fullName>
    </alternativeName>
</protein>
<comment type="similarity">
    <text evidence="7 8">Belongs to the PINc/VapC protein family.</text>
</comment>
<dbReference type="GO" id="GO:0090729">
    <property type="term" value="F:toxin activity"/>
    <property type="evidence" value="ECO:0007669"/>
    <property type="project" value="UniProtKB-KW"/>
</dbReference>
<evidence type="ECO:0000256" key="5">
    <source>
        <dbReference type="ARBA" id="ARBA00022801"/>
    </source>
</evidence>
<evidence type="ECO:0000256" key="2">
    <source>
        <dbReference type="ARBA" id="ARBA00022649"/>
    </source>
</evidence>
<dbReference type="GO" id="GO:0004540">
    <property type="term" value="F:RNA nuclease activity"/>
    <property type="evidence" value="ECO:0007669"/>
    <property type="project" value="InterPro"/>
</dbReference>
<organism evidence="9 10">
    <name type="scientific">Burkholderia ubonensis</name>
    <dbReference type="NCBI Taxonomy" id="101571"/>
    <lineage>
        <taxon>Bacteria</taxon>
        <taxon>Pseudomonadati</taxon>
        <taxon>Pseudomonadota</taxon>
        <taxon>Betaproteobacteria</taxon>
        <taxon>Burkholderiales</taxon>
        <taxon>Burkholderiaceae</taxon>
        <taxon>Burkholderia</taxon>
        <taxon>Burkholderia cepacia complex</taxon>
    </lineage>
</organism>
<dbReference type="InterPro" id="IPR002716">
    <property type="entry name" value="PIN_dom"/>
</dbReference>
<keyword evidence="6 8" id="KW-0460">Magnesium</keyword>
<dbReference type="EC" id="3.1.-.-" evidence="8"/>
<dbReference type="Proteomes" id="UP000065521">
    <property type="component" value="Unassembled WGS sequence"/>
</dbReference>
<dbReference type="PANTHER" id="PTHR33653">
    <property type="entry name" value="RIBONUCLEASE VAPC2"/>
    <property type="match status" value="1"/>
</dbReference>
<evidence type="ECO:0000256" key="6">
    <source>
        <dbReference type="ARBA" id="ARBA00022842"/>
    </source>
</evidence>
<keyword evidence="3 8" id="KW-0540">Nuclease</keyword>
<dbReference type="GO" id="GO:0016787">
    <property type="term" value="F:hydrolase activity"/>
    <property type="evidence" value="ECO:0007669"/>
    <property type="project" value="UniProtKB-KW"/>
</dbReference>